<dbReference type="Proteomes" id="UP000823749">
    <property type="component" value="Chromosome 3"/>
</dbReference>
<proteinExistence type="predicted"/>
<organism evidence="1 2">
    <name type="scientific">Rhododendron griersonianum</name>
    <dbReference type="NCBI Taxonomy" id="479676"/>
    <lineage>
        <taxon>Eukaryota</taxon>
        <taxon>Viridiplantae</taxon>
        <taxon>Streptophyta</taxon>
        <taxon>Embryophyta</taxon>
        <taxon>Tracheophyta</taxon>
        <taxon>Spermatophyta</taxon>
        <taxon>Magnoliopsida</taxon>
        <taxon>eudicotyledons</taxon>
        <taxon>Gunneridae</taxon>
        <taxon>Pentapetalae</taxon>
        <taxon>asterids</taxon>
        <taxon>Ericales</taxon>
        <taxon>Ericaceae</taxon>
        <taxon>Ericoideae</taxon>
        <taxon>Rhodoreae</taxon>
        <taxon>Rhododendron</taxon>
    </lineage>
</organism>
<keyword evidence="2" id="KW-1185">Reference proteome</keyword>
<evidence type="ECO:0000313" key="1">
    <source>
        <dbReference type="EMBL" id="KAG5559630.1"/>
    </source>
</evidence>
<reference evidence="1" key="1">
    <citation type="submission" date="2020-08" db="EMBL/GenBank/DDBJ databases">
        <title>Plant Genome Project.</title>
        <authorList>
            <person name="Zhang R.-G."/>
        </authorList>
    </citation>
    <scope>NUCLEOTIDE SEQUENCE</scope>
    <source>
        <strain evidence="1">WSP0</strain>
        <tissue evidence="1">Leaf</tissue>
    </source>
</reference>
<dbReference type="AlphaFoldDB" id="A0AAV6L3G0"/>
<name>A0AAV6L3G0_9ERIC</name>
<sequence length="76" mass="7888">MSFAHFPGIACIATKVFVVEKQRAFDHVEVDAKASFSCNPKWGGDWAAGLLSSSTSGENLVGDLDSGSKLGIGTGI</sequence>
<evidence type="ECO:0000313" key="2">
    <source>
        <dbReference type="Proteomes" id="UP000823749"/>
    </source>
</evidence>
<comment type="caution">
    <text evidence="1">The sequence shown here is derived from an EMBL/GenBank/DDBJ whole genome shotgun (WGS) entry which is preliminary data.</text>
</comment>
<dbReference type="EMBL" id="JACTNZ010000003">
    <property type="protein sequence ID" value="KAG5559630.1"/>
    <property type="molecule type" value="Genomic_DNA"/>
</dbReference>
<accession>A0AAV6L3G0</accession>
<gene>
    <name evidence="1" type="ORF">RHGRI_009228</name>
</gene>
<protein>
    <submittedName>
        <fullName evidence="1">Uncharacterized protein</fullName>
    </submittedName>
</protein>